<comment type="caution">
    <text evidence="2">The sequence shown here is derived from an EMBL/GenBank/DDBJ whole genome shotgun (WGS) entry which is preliminary data.</text>
</comment>
<proteinExistence type="predicted"/>
<keyword evidence="3" id="KW-1185">Reference proteome</keyword>
<dbReference type="Pfam" id="PF02330">
    <property type="entry name" value="MAM33"/>
    <property type="match status" value="1"/>
</dbReference>
<dbReference type="EMBL" id="CM035415">
    <property type="protein sequence ID" value="KAH7426456.1"/>
    <property type="molecule type" value="Genomic_DNA"/>
</dbReference>
<dbReference type="SUPFAM" id="SSF54529">
    <property type="entry name" value="Mitochondrial glycoprotein MAM33-like"/>
    <property type="match status" value="1"/>
</dbReference>
<dbReference type="Proteomes" id="UP000825935">
    <property type="component" value="Chromosome 10"/>
</dbReference>
<dbReference type="InterPro" id="IPR036561">
    <property type="entry name" value="MAM33_sf"/>
</dbReference>
<dbReference type="Gene3D" id="3.10.280.10">
    <property type="entry name" value="Mitochondrial glycoprotein"/>
    <property type="match status" value="1"/>
</dbReference>
<feature type="compositionally biased region" description="Acidic residues" evidence="1">
    <location>
        <begin position="123"/>
        <end position="147"/>
    </location>
</feature>
<protein>
    <recommendedName>
        <fullName evidence="4">Mitochondrial glycoprotein</fullName>
    </recommendedName>
</protein>
<dbReference type="InterPro" id="IPR003428">
    <property type="entry name" value="MAM33"/>
</dbReference>
<dbReference type="OMA" id="WFPFDIV"/>
<dbReference type="PANTHER" id="PTHR10826">
    <property type="entry name" value="COMPLEMENT COMPONENT 1"/>
    <property type="match status" value="1"/>
</dbReference>
<sequence>MSARTLVLRASSWAARSSAWLGRATDVHHQRFYRPALLASSTRSLYQRATYATKRSVADELLLTALKGEVDYELRDEAHKQGNIKGSARPFEVTDNPGTEEIILRRTYGNEEIAVTCILESQQPEEDEDLGEAHDEEGDEEEENDEASENRDVEVLHLNVTITKGERYPALEFECSFVSGGEEIEIESIAYLHSDSSQGKDDEIEPQEYTGPGFHSMQPNLQESFHKLLQARGLTSKVATYAIEYLKAKEHREYIRWLHNVETFFSS</sequence>
<evidence type="ECO:0000256" key="1">
    <source>
        <dbReference type="SAM" id="MobiDB-lite"/>
    </source>
</evidence>
<dbReference type="OrthoDB" id="278212at2759"/>
<evidence type="ECO:0008006" key="4">
    <source>
        <dbReference type="Google" id="ProtNLM"/>
    </source>
</evidence>
<dbReference type="PANTHER" id="PTHR10826:SF1">
    <property type="entry name" value="COMPLEMENT COMPONENT 1 Q SUBCOMPONENT-BINDING PROTEIN, MITOCHONDRIAL"/>
    <property type="match status" value="1"/>
</dbReference>
<dbReference type="AlphaFoldDB" id="A0A8T2TXS9"/>
<organism evidence="2 3">
    <name type="scientific">Ceratopteris richardii</name>
    <name type="common">Triangle waterfern</name>
    <dbReference type="NCBI Taxonomy" id="49495"/>
    <lineage>
        <taxon>Eukaryota</taxon>
        <taxon>Viridiplantae</taxon>
        <taxon>Streptophyta</taxon>
        <taxon>Embryophyta</taxon>
        <taxon>Tracheophyta</taxon>
        <taxon>Polypodiopsida</taxon>
        <taxon>Polypodiidae</taxon>
        <taxon>Polypodiales</taxon>
        <taxon>Pteridineae</taxon>
        <taxon>Pteridaceae</taxon>
        <taxon>Parkerioideae</taxon>
        <taxon>Ceratopteris</taxon>
    </lineage>
</organism>
<gene>
    <name evidence="2" type="ORF">KP509_10G002400</name>
</gene>
<reference evidence="2" key="1">
    <citation type="submission" date="2021-08" db="EMBL/GenBank/DDBJ databases">
        <title>WGS assembly of Ceratopteris richardii.</title>
        <authorList>
            <person name="Marchant D.B."/>
            <person name="Chen G."/>
            <person name="Jenkins J."/>
            <person name="Shu S."/>
            <person name="Leebens-Mack J."/>
            <person name="Grimwood J."/>
            <person name="Schmutz J."/>
            <person name="Soltis P."/>
            <person name="Soltis D."/>
            <person name="Chen Z.-H."/>
        </authorList>
    </citation>
    <scope>NUCLEOTIDE SEQUENCE</scope>
    <source>
        <strain evidence="2">Whitten #5841</strain>
        <tissue evidence="2">Leaf</tissue>
    </source>
</reference>
<accession>A0A8T2TXS9</accession>
<dbReference type="GO" id="GO:0005759">
    <property type="term" value="C:mitochondrial matrix"/>
    <property type="evidence" value="ECO:0007669"/>
    <property type="project" value="InterPro"/>
</dbReference>
<evidence type="ECO:0000313" key="3">
    <source>
        <dbReference type="Proteomes" id="UP000825935"/>
    </source>
</evidence>
<feature type="region of interest" description="Disordered" evidence="1">
    <location>
        <begin position="119"/>
        <end position="152"/>
    </location>
</feature>
<evidence type="ECO:0000313" key="2">
    <source>
        <dbReference type="EMBL" id="KAH7426456.1"/>
    </source>
</evidence>
<name>A0A8T2TXS9_CERRI</name>